<dbReference type="InterPro" id="IPR050789">
    <property type="entry name" value="Diverse_Enzym_Activities"/>
</dbReference>
<feature type="domain" description="Beta-lactamase-related" evidence="3">
    <location>
        <begin position="18"/>
        <end position="122"/>
    </location>
</feature>
<keyword evidence="2" id="KW-0378">Hydrolase</keyword>
<dbReference type="InterPro" id="IPR012338">
    <property type="entry name" value="Beta-lactam/transpept-like"/>
</dbReference>
<organism evidence="4 5">
    <name type="scientific">Marasmiellus scandens</name>
    <dbReference type="NCBI Taxonomy" id="2682957"/>
    <lineage>
        <taxon>Eukaryota</taxon>
        <taxon>Fungi</taxon>
        <taxon>Dikarya</taxon>
        <taxon>Basidiomycota</taxon>
        <taxon>Agaricomycotina</taxon>
        <taxon>Agaricomycetes</taxon>
        <taxon>Agaricomycetidae</taxon>
        <taxon>Agaricales</taxon>
        <taxon>Marasmiineae</taxon>
        <taxon>Omphalotaceae</taxon>
        <taxon>Marasmiellus</taxon>
    </lineage>
</organism>
<evidence type="ECO:0000256" key="2">
    <source>
        <dbReference type="ARBA" id="ARBA00022801"/>
    </source>
</evidence>
<sequence>MEPLKAELRKATGELGREDQIVPGITLLSGNKNGPVVQETFGFKSLAPDAAPLDLNTSIWVASCTKLMTTVAALQCVERGLVELDEDITRVLHEWKEPKILTGFDENGIPITKVAKNKMTLRWTFLSLL</sequence>
<name>A0ABR1K085_9AGAR</name>
<protein>
    <recommendedName>
        <fullName evidence="3">Beta-lactamase-related domain-containing protein</fullName>
    </recommendedName>
</protein>
<dbReference type="InterPro" id="IPR001466">
    <property type="entry name" value="Beta-lactam-related"/>
</dbReference>
<keyword evidence="5" id="KW-1185">Reference proteome</keyword>
<dbReference type="Proteomes" id="UP001498398">
    <property type="component" value="Unassembled WGS sequence"/>
</dbReference>
<dbReference type="Gene3D" id="3.40.710.10">
    <property type="entry name" value="DD-peptidase/beta-lactamase superfamily"/>
    <property type="match status" value="1"/>
</dbReference>
<dbReference type="SUPFAM" id="SSF56601">
    <property type="entry name" value="beta-lactamase/transpeptidase-like"/>
    <property type="match status" value="1"/>
</dbReference>
<evidence type="ECO:0000256" key="1">
    <source>
        <dbReference type="ARBA" id="ARBA00009009"/>
    </source>
</evidence>
<gene>
    <name evidence="4" type="ORF">VKT23_001705</name>
</gene>
<comment type="caution">
    <text evidence="4">The sequence shown here is derived from an EMBL/GenBank/DDBJ whole genome shotgun (WGS) entry which is preliminary data.</text>
</comment>
<dbReference type="Pfam" id="PF00144">
    <property type="entry name" value="Beta-lactamase"/>
    <property type="match status" value="1"/>
</dbReference>
<evidence type="ECO:0000313" key="5">
    <source>
        <dbReference type="Proteomes" id="UP001498398"/>
    </source>
</evidence>
<evidence type="ECO:0000259" key="3">
    <source>
        <dbReference type="Pfam" id="PF00144"/>
    </source>
</evidence>
<dbReference type="PANTHER" id="PTHR43283:SF17">
    <property type="entry name" value="(LOVD), PUTATIVE (AFU_ORTHOLOGUE AFUA_5G00920)-RELATED"/>
    <property type="match status" value="1"/>
</dbReference>
<accession>A0ABR1K085</accession>
<comment type="similarity">
    <text evidence="1">Belongs to the class-A beta-lactamase family.</text>
</comment>
<evidence type="ECO:0000313" key="4">
    <source>
        <dbReference type="EMBL" id="KAK7470273.1"/>
    </source>
</evidence>
<dbReference type="EMBL" id="JBANRG010000002">
    <property type="protein sequence ID" value="KAK7470273.1"/>
    <property type="molecule type" value="Genomic_DNA"/>
</dbReference>
<dbReference type="PANTHER" id="PTHR43283">
    <property type="entry name" value="BETA-LACTAMASE-RELATED"/>
    <property type="match status" value="1"/>
</dbReference>
<reference evidence="4 5" key="1">
    <citation type="submission" date="2024-01" db="EMBL/GenBank/DDBJ databases">
        <title>A draft genome for the cacao thread blight pathogen Marasmiellus scandens.</title>
        <authorList>
            <person name="Baruah I.K."/>
            <person name="Leung J."/>
            <person name="Bukari Y."/>
            <person name="Amoako-Attah I."/>
            <person name="Meinhardt L.W."/>
            <person name="Bailey B.A."/>
            <person name="Cohen S.P."/>
        </authorList>
    </citation>
    <scope>NUCLEOTIDE SEQUENCE [LARGE SCALE GENOMIC DNA]</scope>
    <source>
        <strain evidence="4 5">GH-19</strain>
    </source>
</reference>
<proteinExistence type="inferred from homology"/>